<feature type="domain" description="RING-type" evidence="3">
    <location>
        <begin position="310"/>
        <end position="345"/>
    </location>
</feature>
<dbReference type="CDD" id="cd16448">
    <property type="entry name" value="RING-H2"/>
    <property type="match status" value="1"/>
</dbReference>
<dbReference type="GO" id="GO:0008270">
    <property type="term" value="F:zinc ion binding"/>
    <property type="evidence" value="ECO:0007669"/>
    <property type="project" value="UniProtKB-KW"/>
</dbReference>
<evidence type="ECO:0000259" key="2">
    <source>
        <dbReference type="PROSITE" id="PS50053"/>
    </source>
</evidence>
<dbReference type="Pfam" id="PF00240">
    <property type="entry name" value="ubiquitin"/>
    <property type="match status" value="1"/>
</dbReference>
<dbReference type="SUPFAM" id="SSF54236">
    <property type="entry name" value="Ubiquitin-like"/>
    <property type="match status" value="1"/>
</dbReference>
<evidence type="ECO:0000313" key="5">
    <source>
        <dbReference type="Proteomes" id="UP000823405"/>
    </source>
</evidence>
<accession>A0A9P6R433</accession>
<keyword evidence="1" id="KW-0863">Zinc-finger</keyword>
<dbReference type="SMART" id="SM00184">
    <property type="entry name" value="RING"/>
    <property type="match status" value="1"/>
</dbReference>
<dbReference type="Gene3D" id="3.30.40.10">
    <property type="entry name" value="Zinc/RING finger domain, C3HC4 (zinc finger)"/>
    <property type="match status" value="1"/>
</dbReference>
<dbReference type="OrthoDB" id="428577at2759"/>
<dbReference type="PANTHER" id="PTHR10666">
    <property type="entry name" value="UBIQUITIN"/>
    <property type="match status" value="1"/>
</dbReference>
<dbReference type="InterPro" id="IPR001841">
    <property type="entry name" value="Znf_RING"/>
</dbReference>
<dbReference type="Gene3D" id="3.10.20.90">
    <property type="entry name" value="Phosphatidylinositol 3-kinase Catalytic Subunit, Chain A, domain 1"/>
    <property type="match status" value="1"/>
</dbReference>
<comment type="caution">
    <text evidence="4">The sequence shown here is derived from an EMBL/GenBank/DDBJ whole genome shotgun (WGS) entry which is preliminary data.</text>
</comment>
<keyword evidence="5" id="KW-1185">Reference proteome</keyword>
<dbReference type="PRINTS" id="PR00348">
    <property type="entry name" value="UBIQUITIN"/>
</dbReference>
<dbReference type="SMART" id="SM00213">
    <property type="entry name" value="UBQ"/>
    <property type="match status" value="2"/>
</dbReference>
<dbReference type="InterPro" id="IPR000626">
    <property type="entry name" value="Ubiquitin-like_dom"/>
</dbReference>
<dbReference type="InterPro" id="IPR013083">
    <property type="entry name" value="Znf_RING/FYVE/PHD"/>
</dbReference>
<dbReference type="SUPFAM" id="SSF57850">
    <property type="entry name" value="RING/U-box"/>
    <property type="match status" value="1"/>
</dbReference>
<dbReference type="Pfam" id="PF13639">
    <property type="entry name" value="zf-RING_2"/>
    <property type="match status" value="1"/>
</dbReference>
<dbReference type="EMBL" id="JAAAIN010000785">
    <property type="protein sequence ID" value="KAG0310869.1"/>
    <property type="molecule type" value="Genomic_DNA"/>
</dbReference>
<keyword evidence="1" id="KW-0479">Metal-binding</keyword>
<name>A0A9P6R433_9FUNG</name>
<evidence type="ECO:0000313" key="4">
    <source>
        <dbReference type="EMBL" id="KAG0310869.1"/>
    </source>
</evidence>
<sequence>MTPRLEIMLANTGPDNIITVPYKPKEPISSLIERIQATFSTSDSSTTRKDLFLNGQRLKDHTQTMDYYRIFGRTLTYRVLSAPSEEDDIISFRVATPTGKIIHLTYWADTLVEDIKELIQITEDIVTDDQQLFYAGIQLEDNRELSFYKVIEGSTVHLSLPLQKNVTLPGILFLDNLGVSTLGERKIRFSRNASRGRVPTIGANVECECYCTPITRVICQKNLGTLEIANSHFVCPNCSNSDKIKPKTVGFLNCKVRVHRIRSIDGEQHTTEWMEVRGDDCYFLAGANIGNVTRRRLIYETVSLNHRPTCTICLKVPEFFKTLPCGHRFHVGCIRKWKGVCPNCQYNRHLIFDSVRVRFKEVEGGSK</sequence>
<reference evidence="4" key="1">
    <citation type="journal article" date="2020" name="Fungal Divers.">
        <title>Resolving the Mortierellaceae phylogeny through synthesis of multi-gene phylogenetics and phylogenomics.</title>
        <authorList>
            <person name="Vandepol N."/>
            <person name="Liber J."/>
            <person name="Desiro A."/>
            <person name="Na H."/>
            <person name="Kennedy M."/>
            <person name="Barry K."/>
            <person name="Grigoriev I.V."/>
            <person name="Miller A.N."/>
            <person name="O'Donnell K."/>
            <person name="Stajich J.E."/>
            <person name="Bonito G."/>
        </authorList>
    </citation>
    <scope>NUCLEOTIDE SEQUENCE</scope>
    <source>
        <strain evidence="4">NVP60</strain>
    </source>
</reference>
<evidence type="ECO:0008006" key="6">
    <source>
        <dbReference type="Google" id="ProtNLM"/>
    </source>
</evidence>
<dbReference type="InterPro" id="IPR019956">
    <property type="entry name" value="Ubiquitin_dom"/>
</dbReference>
<dbReference type="CDD" id="cd17039">
    <property type="entry name" value="Ubl_ubiquitin_like"/>
    <property type="match status" value="1"/>
</dbReference>
<evidence type="ECO:0000256" key="1">
    <source>
        <dbReference type="PROSITE-ProRule" id="PRU00175"/>
    </source>
</evidence>
<dbReference type="PROSITE" id="PS50089">
    <property type="entry name" value="ZF_RING_2"/>
    <property type="match status" value="1"/>
</dbReference>
<organism evidence="4 5">
    <name type="scientific">Linnemannia gamsii</name>
    <dbReference type="NCBI Taxonomy" id="64522"/>
    <lineage>
        <taxon>Eukaryota</taxon>
        <taxon>Fungi</taxon>
        <taxon>Fungi incertae sedis</taxon>
        <taxon>Mucoromycota</taxon>
        <taxon>Mortierellomycotina</taxon>
        <taxon>Mortierellomycetes</taxon>
        <taxon>Mortierellales</taxon>
        <taxon>Mortierellaceae</taxon>
        <taxon>Linnemannia</taxon>
    </lineage>
</organism>
<dbReference type="PROSITE" id="PS50053">
    <property type="entry name" value="UBIQUITIN_2"/>
    <property type="match status" value="2"/>
</dbReference>
<evidence type="ECO:0000259" key="3">
    <source>
        <dbReference type="PROSITE" id="PS50089"/>
    </source>
</evidence>
<feature type="domain" description="Ubiquitin-like" evidence="2">
    <location>
        <begin position="90"/>
        <end position="165"/>
    </location>
</feature>
<feature type="domain" description="Ubiquitin-like" evidence="2">
    <location>
        <begin position="5"/>
        <end position="70"/>
    </location>
</feature>
<dbReference type="AlphaFoldDB" id="A0A9P6R433"/>
<dbReference type="InterPro" id="IPR050158">
    <property type="entry name" value="Ubiquitin_ubiquitin-like"/>
</dbReference>
<proteinExistence type="predicted"/>
<protein>
    <recommendedName>
        <fullName evidence="6">Ubiquitin</fullName>
    </recommendedName>
</protein>
<dbReference type="InterPro" id="IPR029071">
    <property type="entry name" value="Ubiquitin-like_domsf"/>
</dbReference>
<gene>
    <name evidence="4" type="ORF">BGZ97_012254</name>
</gene>
<keyword evidence="1" id="KW-0862">Zinc</keyword>
<dbReference type="Proteomes" id="UP000823405">
    <property type="component" value="Unassembled WGS sequence"/>
</dbReference>